<dbReference type="PANTHER" id="PTHR35007">
    <property type="entry name" value="INTEGRAL MEMBRANE PROTEIN-RELATED"/>
    <property type="match status" value="1"/>
</dbReference>
<keyword evidence="3 6" id="KW-0812">Transmembrane</keyword>
<accession>A0ABD6FI65</accession>
<dbReference type="Proteomes" id="UP000249324">
    <property type="component" value="Unassembled WGS sequence"/>
</dbReference>
<dbReference type="PANTHER" id="PTHR35007:SF3">
    <property type="entry name" value="POSSIBLE CONSERVED ALANINE RICH MEMBRANE PROTEIN"/>
    <property type="match status" value="1"/>
</dbReference>
<dbReference type="EMBL" id="QGUI02000240">
    <property type="protein sequence ID" value="MFO7193598.1"/>
    <property type="molecule type" value="Genomic_DNA"/>
</dbReference>
<evidence type="ECO:0000256" key="4">
    <source>
        <dbReference type="ARBA" id="ARBA00022989"/>
    </source>
</evidence>
<organism evidence="9 10">
    <name type="scientific">Thermocrispum agreste</name>
    <dbReference type="NCBI Taxonomy" id="37925"/>
    <lineage>
        <taxon>Bacteria</taxon>
        <taxon>Bacillati</taxon>
        <taxon>Actinomycetota</taxon>
        <taxon>Actinomycetes</taxon>
        <taxon>Pseudonocardiales</taxon>
        <taxon>Pseudonocardiaceae</taxon>
        <taxon>Thermocrispum</taxon>
    </lineage>
</organism>
<feature type="signal peptide" evidence="7">
    <location>
        <begin position="1"/>
        <end position="19"/>
    </location>
</feature>
<keyword evidence="4 6" id="KW-1133">Transmembrane helix</keyword>
<evidence type="ECO:0000313" key="10">
    <source>
        <dbReference type="Proteomes" id="UP000249324"/>
    </source>
</evidence>
<feature type="domain" description="Type II secretion system protein GspF" evidence="8">
    <location>
        <begin position="67"/>
        <end position="186"/>
    </location>
</feature>
<name>A0ABD6FI65_9PSEU</name>
<protein>
    <submittedName>
        <fullName evidence="9">Type II secretion system F family protein</fullName>
    </submittedName>
</protein>
<reference evidence="9 10" key="1">
    <citation type="journal article" date="2021" name="BMC Genomics">
        <title>Genome-resolved metagenome and metatranscriptome analyses of thermophilic composting reveal key bacterial players and their metabolic interactions.</title>
        <authorList>
            <person name="Braga L.P.P."/>
            <person name="Pereira R.V."/>
            <person name="Martins L.F."/>
            <person name="Moura L.M.S."/>
            <person name="Sanchez F.B."/>
            <person name="Patane J.S.L."/>
            <person name="da Silva A.M."/>
            <person name="Setubal J.C."/>
        </authorList>
    </citation>
    <scope>NUCLEOTIDE SEQUENCE [LARGE SCALE GENOMIC DNA]</scope>
    <source>
        <strain evidence="9">ZC4RG45</strain>
    </source>
</reference>
<evidence type="ECO:0000256" key="5">
    <source>
        <dbReference type="ARBA" id="ARBA00023136"/>
    </source>
</evidence>
<evidence type="ECO:0000256" key="1">
    <source>
        <dbReference type="ARBA" id="ARBA00004651"/>
    </source>
</evidence>
<dbReference type="GO" id="GO:0005886">
    <property type="term" value="C:plasma membrane"/>
    <property type="evidence" value="ECO:0007669"/>
    <property type="project" value="UniProtKB-SubCell"/>
</dbReference>
<evidence type="ECO:0000256" key="2">
    <source>
        <dbReference type="ARBA" id="ARBA00022475"/>
    </source>
</evidence>
<keyword evidence="7" id="KW-0732">Signal</keyword>
<dbReference type="Pfam" id="PF00482">
    <property type="entry name" value="T2SSF"/>
    <property type="match status" value="1"/>
</dbReference>
<keyword evidence="5 6" id="KW-0472">Membrane</keyword>
<dbReference type="InterPro" id="IPR042094">
    <property type="entry name" value="T2SS_GspF_sf"/>
</dbReference>
<proteinExistence type="predicted"/>
<gene>
    <name evidence="9" type="ORF">DIU77_015255</name>
</gene>
<comment type="caution">
    <text evidence="9">The sequence shown here is derived from an EMBL/GenBank/DDBJ whole genome shotgun (WGS) entry which is preliminary data.</text>
</comment>
<evidence type="ECO:0000313" key="9">
    <source>
        <dbReference type="EMBL" id="MFO7193598.1"/>
    </source>
</evidence>
<comment type="subcellular location">
    <subcellularLocation>
        <location evidence="1">Cell membrane</location>
        <topology evidence="1">Multi-pass membrane protein</topology>
    </subcellularLocation>
</comment>
<dbReference type="InterPro" id="IPR018076">
    <property type="entry name" value="T2SS_GspF_dom"/>
</dbReference>
<dbReference type="AlphaFoldDB" id="A0ABD6FI65"/>
<feature type="chain" id="PRO_5044853109" evidence="7">
    <location>
        <begin position="20"/>
        <end position="203"/>
    </location>
</feature>
<evidence type="ECO:0000256" key="3">
    <source>
        <dbReference type="ARBA" id="ARBA00022692"/>
    </source>
</evidence>
<evidence type="ECO:0000259" key="8">
    <source>
        <dbReference type="Pfam" id="PF00482"/>
    </source>
</evidence>
<sequence>MTLLCLLAAALLVAPAAKNAESRLNAAVARAGTGERAGRGVEWQGRAMAVPGRANAVDPFALAAGWDLLAACLRSGLPVAEALRAVAGSLPVAVADVLRRVSELLALGASPDEAWRPAAACAHTAALAHAARRASRSGSALAGAVGEIAARLRAEQHESAETRARRAAVLMTGPLGLCFLPGFLCLGVVPVVIGLAGHLTVLQ</sequence>
<evidence type="ECO:0000256" key="6">
    <source>
        <dbReference type="SAM" id="Phobius"/>
    </source>
</evidence>
<keyword evidence="2" id="KW-1003">Cell membrane</keyword>
<dbReference type="Gene3D" id="1.20.81.30">
    <property type="entry name" value="Type II secretion system (T2SS), domain F"/>
    <property type="match status" value="1"/>
</dbReference>
<feature type="transmembrane region" description="Helical" evidence="6">
    <location>
        <begin position="179"/>
        <end position="202"/>
    </location>
</feature>
<evidence type="ECO:0000256" key="7">
    <source>
        <dbReference type="SAM" id="SignalP"/>
    </source>
</evidence>